<keyword evidence="2" id="KW-1185">Reference proteome</keyword>
<proteinExistence type="predicted"/>
<organism evidence="1 2">
    <name type="scientific">Gossypium australe</name>
    <dbReference type="NCBI Taxonomy" id="47621"/>
    <lineage>
        <taxon>Eukaryota</taxon>
        <taxon>Viridiplantae</taxon>
        <taxon>Streptophyta</taxon>
        <taxon>Embryophyta</taxon>
        <taxon>Tracheophyta</taxon>
        <taxon>Spermatophyta</taxon>
        <taxon>Magnoliopsida</taxon>
        <taxon>eudicotyledons</taxon>
        <taxon>Gunneridae</taxon>
        <taxon>Pentapetalae</taxon>
        <taxon>rosids</taxon>
        <taxon>malvids</taxon>
        <taxon>Malvales</taxon>
        <taxon>Malvaceae</taxon>
        <taxon>Malvoideae</taxon>
        <taxon>Gossypium</taxon>
    </lineage>
</organism>
<comment type="caution">
    <text evidence="1">The sequence shown here is derived from an EMBL/GenBank/DDBJ whole genome shotgun (WGS) entry which is preliminary data.</text>
</comment>
<reference evidence="2" key="1">
    <citation type="journal article" date="2019" name="Plant Biotechnol. J.">
        <title>Genome sequencing of the Australian wild diploid species Gossypium australe highlights disease resistance and delayed gland morphogenesis.</title>
        <authorList>
            <person name="Cai Y."/>
            <person name="Cai X."/>
            <person name="Wang Q."/>
            <person name="Wang P."/>
            <person name="Zhang Y."/>
            <person name="Cai C."/>
            <person name="Xu Y."/>
            <person name="Wang K."/>
            <person name="Zhou Z."/>
            <person name="Wang C."/>
            <person name="Geng S."/>
            <person name="Li B."/>
            <person name="Dong Q."/>
            <person name="Hou Y."/>
            <person name="Wang H."/>
            <person name="Ai P."/>
            <person name="Liu Z."/>
            <person name="Yi F."/>
            <person name="Sun M."/>
            <person name="An G."/>
            <person name="Cheng J."/>
            <person name="Zhang Y."/>
            <person name="Shi Q."/>
            <person name="Xie Y."/>
            <person name="Shi X."/>
            <person name="Chang Y."/>
            <person name="Huang F."/>
            <person name="Chen Y."/>
            <person name="Hong S."/>
            <person name="Mi L."/>
            <person name="Sun Q."/>
            <person name="Zhang L."/>
            <person name="Zhou B."/>
            <person name="Peng R."/>
            <person name="Zhang X."/>
            <person name="Liu F."/>
        </authorList>
    </citation>
    <scope>NUCLEOTIDE SEQUENCE [LARGE SCALE GENOMIC DNA]</scope>
    <source>
        <strain evidence="2">cv. PA1801</strain>
    </source>
</reference>
<dbReference type="SUPFAM" id="SSF51430">
    <property type="entry name" value="NAD(P)-linked oxidoreductase"/>
    <property type="match status" value="1"/>
</dbReference>
<dbReference type="Proteomes" id="UP000325315">
    <property type="component" value="Unassembled WGS sequence"/>
</dbReference>
<dbReference type="InterPro" id="IPR018170">
    <property type="entry name" value="Aldo/ket_reductase_CS"/>
</dbReference>
<dbReference type="PANTHER" id="PTHR11732">
    <property type="entry name" value="ALDO/KETO REDUCTASE"/>
    <property type="match status" value="1"/>
</dbReference>
<dbReference type="PROSITE" id="PS00062">
    <property type="entry name" value="ALDOKETO_REDUCTASE_2"/>
    <property type="match status" value="1"/>
</dbReference>
<dbReference type="EMBL" id="SMMG02000002">
    <property type="protein sequence ID" value="KAA3482917.1"/>
    <property type="molecule type" value="Genomic_DNA"/>
</dbReference>
<evidence type="ECO:0000313" key="1">
    <source>
        <dbReference type="EMBL" id="KAA3482917.1"/>
    </source>
</evidence>
<name>A0A5B6WPJ9_9ROSI</name>
<gene>
    <name evidence="1" type="ORF">EPI10_005125</name>
</gene>
<dbReference type="InterPro" id="IPR020471">
    <property type="entry name" value="AKR"/>
</dbReference>
<dbReference type="OrthoDB" id="1737605at2759"/>
<accession>A0A5B6WPJ9</accession>
<dbReference type="Gene3D" id="3.20.20.100">
    <property type="entry name" value="NADP-dependent oxidoreductase domain"/>
    <property type="match status" value="1"/>
</dbReference>
<sequence length="112" mass="12444">MVVEVQESEVGLSRSLSHSLAYMLKTKEGRGVRGSAWAAMEDCQRLGLTESIGLSNFTCKKVADILSIAKIPQVELNPFVATKEAERLLPWKWDPLVSLLFIGSRRNQVGQQ</sequence>
<evidence type="ECO:0000313" key="2">
    <source>
        <dbReference type="Proteomes" id="UP000325315"/>
    </source>
</evidence>
<dbReference type="AlphaFoldDB" id="A0A5B6WPJ9"/>
<dbReference type="GO" id="GO:0016491">
    <property type="term" value="F:oxidoreductase activity"/>
    <property type="evidence" value="ECO:0007669"/>
    <property type="project" value="InterPro"/>
</dbReference>
<dbReference type="InterPro" id="IPR036812">
    <property type="entry name" value="NAD(P)_OxRdtase_dom_sf"/>
</dbReference>
<protein>
    <submittedName>
        <fullName evidence="1">Non-functional NADPH-dependent codeinone reductase 2-like</fullName>
    </submittedName>
</protein>